<reference evidence="1" key="1">
    <citation type="submission" date="2014-09" db="EMBL/GenBank/DDBJ databases">
        <authorList>
            <person name="Magalhaes I.L.F."/>
            <person name="Oliveira U."/>
            <person name="Santos F.R."/>
            <person name="Vidigal T.H.D.A."/>
            <person name="Brescovit A.D."/>
            <person name="Santos A.J."/>
        </authorList>
    </citation>
    <scope>NUCLEOTIDE SEQUENCE</scope>
    <source>
        <tissue evidence="1">Shoot tissue taken approximately 20 cm above the soil surface</tissue>
    </source>
</reference>
<organism evidence="1">
    <name type="scientific">Arundo donax</name>
    <name type="common">Giant reed</name>
    <name type="synonym">Donax arundinaceus</name>
    <dbReference type="NCBI Taxonomy" id="35708"/>
    <lineage>
        <taxon>Eukaryota</taxon>
        <taxon>Viridiplantae</taxon>
        <taxon>Streptophyta</taxon>
        <taxon>Embryophyta</taxon>
        <taxon>Tracheophyta</taxon>
        <taxon>Spermatophyta</taxon>
        <taxon>Magnoliopsida</taxon>
        <taxon>Liliopsida</taxon>
        <taxon>Poales</taxon>
        <taxon>Poaceae</taxon>
        <taxon>PACMAD clade</taxon>
        <taxon>Arundinoideae</taxon>
        <taxon>Arundineae</taxon>
        <taxon>Arundo</taxon>
    </lineage>
</organism>
<reference evidence="1" key="2">
    <citation type="journal article" date="2015" name="Data Brief">
        <title>Shoot transcriptome of the giant reed, Arundo donax.</title>
        <authorList>
            <person name="Barrero R.A."/>
            <person name="Guerrero F.D."/>
            <person name="Moolhuijzen P."/>
            <person name="Goolsby J.A."/>
            <person name="Tidwell J."/>
            <person name="Bellgard S.E."/>
            <person name="Bellgard M.I."/>
        </authorList>
    </citation>
    <scope>NUCLEOTIDE SEQUENCE</scope>
    <source>
        <tissue evidence="1">Shoot tissue taken approximately 20 cm above the soil surface</tissue>
    </source>
</reference>
<dbReference type="EMBL" id="GBRH01279060">
    <property type="protein sequence ID" value="JAD18835.1"/>
    <property type="molecule type" value="Transcribed_RNA"/>
</dbReference>
<sequence length="39" mass="4263">MSKTRAISAASSQLETIQEARITHFTLNAFGRNNSLSPL</sequence>
<proteinExistence type="predicted"/>
<name>A0A0A8Y1B8_ARUDO</name>
<accession>A0A0A8Y1B8</accession>
<protein>
    <submittedName>
        <fullName evidence="1">Uncharacterized protein</fullName>
    </submittedName>
</protein>
<evidence type="ECO:0000313" key="1">
    <source>
        <dbReference type="EMBL" id="JAD18835.1"/>
    </source>
</evidence>
<dbReference type="AlphaFoldDB" id="A0A0A8Y1B8"/>